<dbReference type="PANTHER" id="PTHR39465">
    <property type="entry name" value="DNA LIGASE D, 3'-PHOSPHOESTERASE DOMAIN"/>
    <property type="match status" value="1"/>
</dbReference>
<evidence type="ECO:0000313" key="4">
    <source>
        <dbReference type="Proteomes" id="UP000315400"/>
    </source>
</evidence>
<accession>A0A540V9P3</accession>
<reference evidence="3 4" key="1">
    <citation type="submission" date="2019-06" db="EMBL/GenBank/DDBJ databases">
        <title>Metagenome assembled Genome of Spiribacter salinus SL48-SHIP from the microbial mat of Salt Lake 48 (Novosibirsk region, Russia).</title>
        <authorList>
            <person name="Shipova A."/>
            <person name="Rozanov A.S."/>
            <person name="Bryanskaya A.V."/>
            <person name="Peltek S.E."/>
        </authorList>
    </citation>
    <scope>NUCLEOTIDE SEQUENCE [LARGE SCALE GENOMIC DNA]</scope>
    <source>
        <strain evidence="3">SL48-SHIP-2</strain>
    </source>
</reference>
<evidence type="ECO:0000259" key="2">
    <source>
        <dbReference type="Pfam" id="PF13298"/>
    </source>
</evidence>
<keyword evidence="3" id="KW-0436">Ligase</keyword>
<dbReference type="InterPro" id="IPR014144">
    <property type="entry name" value="LigD_PE_domain"/>
</dbReference>
<feature type="compositionally biased region" description="Polar residues" evidence="1">
    <location>
        <begin position="25"/>
        <end position="36"/>
    </location>
</feature>
<feature type="region of interest" description="Disordered" evidence="1">
    <location>
        <begin position="1"/>
        <end position="36"/>
    </location>
</feature>
<gene>
    <name evidence="3" type="ORF">FKY71_18195</name>
</gene>
<organism evidence="3 4">
    <name type="scientific">Spiribacter salinus</name>
    <dbReference type="NCBI Taxonomy" id="1335746"/>
    <lineage>
        <taxon>Bacteria</taxon>
        <taxon>Pseudomonadati</taxon>
        <taxon>Pseudomonadota</taxon>
        <taxon>Gammaproteobacteria</taxon>
        <taxon>Chromatiales</taxon>
        <taxon>Ectothiorhodospiraceae</taxon>
        <taxon>Spiribacter</taxon>
    </lineage>
</organism>
<dbReference type="EMBL" id="VIFK01000469">
    <property type="protein sequence ID" value="TQE93452.1"/>
    <property type="molecule type" value="Genomic_DNA"/>
</dbReference>
<evidence type="ECO:0000313" key="3">
    <source>
        <dbReference type="EMBL" id="TQE93452.1"/>
    </source>
</evidence>
<dbReference type="AlphaFoldDB" id="A0A540V9P3"/>
<sequence>MVKHQHDRDRLDRYRKRRDFSRSSEPTGVTGSTSENPIFVIQKHDASNLHYDLRLALDGVLKSWAVPKGPSTDPREKRLAIATEDHPLDYADFEGVIPAGEYGAGTVLIWDRGTYENITETENGPPSMSEALAKGHALVWLSGEKIHGGYALQRIDDDADHWLLIKMDDAAADARRNPVSTEPRSVMSGCALDEIAASEGE</sequence>
<comment type="caution">
    <text evidence="3">The sequence shown here is derived from an EMBL/GenBank/DDBJ whole genome shotgun (WGS) entry which is preliminary data.</text>
</comment>
<name>A0A540V9P3_9GAMM</name>
<dbReference type="Proteomes" id="UP000315400">
    <property type="component" value="Unassembled WGS sequence"/>
</dbReference>
<dbReference type="Pfam" id="PF13298">
    <property type="entry name" value="LigD_N"/>
    <property type="match status" value="1"/>
</dbReference>
<protein>
    <submittedName>
        <fullName evidence="3">DNA ligase</fullName>
    </submittedName>
</protein>
<dbReference type="GO" id="GO:0016874">
    <property type="term" value="F:ligase activity"/>
    <property type="evidence" value="ECO:0007669"/>
    <property type="project" value="UniProtKB-KW"/>
</dbReference>
<proteinExistence type="predicted"/>
<feature type="compositionally biased region" description="Basic and acidic residues" evidence="1">
    <location>
        <begin position="1"/>
        <end position="12"/>
    </location>
</feature>
<evidence type="ECO:0000256" key="1">
    <source>
        <dbReference type="SAM" id="MobiDB-lite"/>
    </source>
</evidence>
<feature type="domain" description="DNA ligase D 3'-phosphoesterase" evidence="2">
    <location>
        <begin position="42"/>
        <end position="154"/>
    </location>
</feature>
<dbReference type="NCBIfam" id="TIGR02777">
    <property type="entry name" value="LigD_PE_dom"/>
    <property type="match status" value="1"/>
</dbReference>
<dbReference type="PANTHER" id="PTHR39465:SF1">
    <property type="entry name" value="DNA LIGASE D 3'-PHOSPHOESTERASE DOMAIN-CONTAINING PROTEIN"/>
    <property type="match status" value="1"/>
</dbReference>